<evidence type="ECO:0000256" key="7">
    <source>
        <dbReference type="ARBA" id="ARBA00023136"/>
    </source>
</evidence>
<dbReference type="InterPro" id="IPR007387">
    <property type="entry name" value="TRAP_DctQ"/>
</dbReference>
<dbReference type="PANTHER" id="PTHR35011:SF5">
    <property type="entry name" value="SIALIC ACID TRAP TRANSPORTER SMALL PERMEASE PROTEIN SIAQ"/>
    <property type="match status" value="1"/>
</dbReference>
<dbReference type="Pfam" id="PF04290">
    <property type="entry name" value="DctQ"/>
    <property type="match status" value="1"/>
</dbReference>
<feature type="domain" description="Tripartite ATP-independent periplasmic transporters DctQ component" evidence="10">
    <location>
        <begin position="20"/>
        <end position="144"/>
    </location>
</feature>
<organism evidence="11 12">
    <name type="scientific">Halalkalibacter krulwichiae</name>
    <dbReference type="NCBI Taxonomy" id="199441"/>
    <lineage>
        <taxon>Bacteria</taxon>
        <taxon>Bacillati</taxon>
        <taxon>Bacillota</taxon>
        <taxon>Bacilli</taxon>
        <taxon>Bacillales</taxon>
        <taxon>Bacillaceae</taxon>
        <taxon>Halalkalibacter</taxon>
    </lineage>
</organism>
<evidence type="ECO:0000259" key="10">
    <source>
        <dbReference type="Pfam" id="PF04290"/>
    </source>
</evidence>
<gene>
    <name evidence="11" type="primary">siaT_7</name>
    <name evidence="11" type="ORF">BkAM31D_08225</name>
</gene>
<dbReference type="GO" id="GO:0005886">
    <property type="term" value="C:plasma membrane"/>
    <property type="evidence" value="ECO:0007669"/>
    <property type="project" value="UniProtKB-SubCell"/>
</dbReference>
<feature type="transmembrane region" description="Helical" evidence="9">
    <location>
        <begin position="44"/>
        <end position="62"/>
    </location>
</feature>
<proteinExistence type="inferred from homology"/>
<evidence type="ECO:0000256" key="3">
    <source>
        <dbReference type="ARBA" id="ARBA00022475"/>
    </source>
</evidence>
<evidence type="ECO:0000313" key="11">
    <source>
        <dbReference type="EMBL" id="ARK29847.1"/>
    </source>
</evidence>
<dbReference type="PANTHER" id="PTHR35011">
    <property type="entry name" value="2,3-DIKETO-L-GULONATE TRAP TRANSPORTER SMALL PERMEASE PROTEIN YIAM"/>
    <property type="match status" value="1"/>
</dbReference>
<keyword evidence="3" id="KW-1003">Cell membrane</keyword>
<evidence type="ECO:0000256" key="5">
    <source>
        <dbReference type="ARBA" id="ARBA00022692"/>
    </source>
</evidence>
<dbReference type="KEGG" id="bkw:BkAM31D_08225"/>
<dbReference type="Proteomes" id="UP000193006">
    <property type="component" value="Chromosome"/>
</dbReference>
<dbReference type="EMBL" id="CP020814">
    <property type="protein sequence ID" value="ARK29847.1"/>
    <property type="molecule type" value="Genomic_DNA"/>
</dbReference>
<keyword evidence="5 9" id="KW-0812">Transmembrane</keyword>
<keyword evidence="4" id="KW-0997">Cell inner membrane</keyword>
<evidence type="ECO:0000313" key="12">
    <source>
        <dbReference type="Proteomes" id="UP000193006"/>
    </source>
</evidence>
<feature type="transmembrane region" description="Helical" evidence="9">
    <location>
        <begin position="124"/>
        <end position="141"/>
    </location>
</feature>
<dbReference type="InterPro" id="IPR055348">
    <property type="entry name" value="DctQ"/>
</dbReference>
<evidence type="ECO:0000256" key="6">
    <source>
        <dbReference type="ARBA" id="ARBA00022989"/>
    </source>
</evidence>
<keyword evidence="7 9" id="KW-0472">Membrane</keyword>
<comment type="subcellular location">
    <subcellularLocation>
        <location evidence="1">Cell inner membrane</location>
        <topology evidence="1">Multi-pass membrane protein</topology>
    </subcellularLocation>
</comment>
<dbReference type="STRING" id="199441.BkAM31D_08225"/>
<keyword evidence="6 9" id="KW-1133">Transmembrane helix</keyword>
<evidence type="ECO:0000256" key="8">
    <source>
        <dbReference type="ARBA" id="ARBA00038436"/>
    </source>
</evidence>
<keyword evidence="12" id="KW-1185">Reference proteome</keyword>
<keyword evidence="2" id="KW-0813">Transport</keyword>
<accession>A0A1X9M8Y2</accession>
<feature type="transmembrane region" description="Helical" evidence="9">
    <location>
        <begin position="83"/>
        <end position="104"/>
    </location>
</feature>
<evidence type="ECO:0000256" key="1">
    <source>
        <dbReference type="ARBA" id="ARBA00004429"/>
    </source>
</evidence>
<evidence type="ECO:0000256" key="9">
    <source>
        <dbReference type="SAM" id="Phobius"/>
    </source>
</evidence>
<feature type="transmembrane region" description="Helical" evidence="9">
    <location>
        <begin position="12"/>
        <end position="29"/>
    </location>
</feature>
<name>A0A1X9M8Y2_9BACI</name>
<dbReference type="AlphaFoldDB" id="A0A1X9M8Y2"/>
<evidence type="ECO:0000256" key="4">
    <source>
        <dbReference type="ARBA" id="ARBA00022519"/>
    </source>
</evidence>
<dbReference type="GO" id="GO:0015740">
    <property type="term" value="P:C4-dicarboxylate transport"/>
    <property type="evidence" value="ECO:0007669"/>
    <property type="project" value="TreeGrafter"/>
</dbReference>
<sequence>MKKLVNNFEEVIGGCLFIGMFIILVAQIFSRQFLNMPLIWSEELAKLIFIYVGLLGVTACIKDKSHVAIDFFVQKLPPAFQKAIYVFNQLLILAALITILIISIRITGRQAPIDMVSLGISYVYMYMALPIFSVLMILRLIQRNVLDYLAWRNKKGGVV</sequence>
<evidence type="ECO:0000256" key="2">
    <source>
        <dbReference type="ARBA" id="ARBA00022448"/>
    </source>
</evidence>
<dbReference type="RefSeq" id="WP_066152397.1">
    <property type="nucleotide sequence ID" value="NZ_CP020814.1"/>
</dbReference>
<protein>
    <submittedName>
        <fullName evidence="11">Sialic acid TRAP transporter permease protein SiaT</fullName>
    </submittedName>
</protein>
<reference evidence="11 12" key="1">
    <citation type="submission" date="2017-04" db="EMBL/GenBank/DDBJ databases">
        <title>Bacillus krulwichiae AM31D Genome sequencing and assembly.</title>
        <authorList>
            <person name="Krulwich T.A."/>
            <person name="Anastor L."/>
            <person name="Ehrlich R."/>
            <person name="Ehrlich G.D."/>
            <person name="Janto B."/>
        </authorList>
    </citation>
    <scope>NUCLEOTIDE SEQUENCE [LARGE SCALE GENOMIC DNA]</scope>
    <source>
        <strain evidence="11 12">AM31D</strain>
    </source>
</reference>
<comment type="similarity">
    <text evidence="8">Belongs to the TRAP transporter small permease family.</text>
</comment>
<dbReference type="GO" id="GO:0022857">
    <property type="term" value="F:transmembrane transporter activity"/>
    <property type="evidence" value="ECO:0007669"/>
    <property type="project" value="TreeGrafter"/>
</dbReference>